<accession>A0A1B7NCV0</accession>
<keyword evidence="2" id="KW-1185">Reference proteome</keyword>
<proteinExistence type="predicted"/>
<evidence type="ECO:0000313" key="1">
    <source>
        <dbReference type="EMBL" id="OAX42663.1"/>
    </source>
</evidence>
<name>A0A1B7NCV0_9AGAM</name>
<evidence type="ECO:0000313" key="2">
    <source>
        <dbReference type="Proteomes" id="UP000092154"/>
    </source>
</evidence>
<reference evidence="1 2" key="1">
    <citation type="submission" date="2016-06" db="EMBL/GenBank/DDBJ databases">
        <title>Comparative genomics of the ectomycorrhizal sister species Rhizopogon vinicolor and Rhizopogon vesiculosus (Basidiomycota: Boletales) reveals a divergence of the mating type B locus.</title>
        <authorList>
            <consortium name="DOE Joint Genome Institute"/>
            <person name="Mujic A.B."/>
            <person name="Kuo A."/>
            <person name="Tritt A."/>
            <person name="Lipzen A."/>
            <person name="Chen C."/>
            <person name="Johnson J."/>
            <person name="Sharma A."/>
            <person name="Barry K."/>
            <person name="Grigoriev I.V."/>
            <person name="Spatafora J.W."/>
        </authorList>
    </citation>
    <scope>NUCLEOTIDE SEQUENCE [LARGE SCALE GENOMIC DNA]</scope>
    <source>
        <strain evidence="1 2">AM-OR11-026</strain>
    </source>
</reference>
<dbReference type="EMBL" id="KV448152">
    <property type="protein sequence ID" value="OAX42663.1"/>
    <property type="molecule type" value="Genomic_DNA"/>
</dbReference>
<dbReference type="Proteomes" id="UP000092154">
    <property type="component" value="Unassembled WGS sequence"/>
</dbReference>
<dbReference type="AlphaFoldDB" id="A0A1B7NCV0"/>
<organism evidence="1 2">
    <name type="scientific">Rhizopogon vinicolor AM-OR11-026</name>
    <dbReference type="NCBI Taxonomy" id="1314800"/>
    <lineage>
        <taxon>Eukaryota</taxon>
        <taxon>Fungi</taxon>
        <taxon>Dikarya</taxon>
        <taxon>Basidiomycota</taxon>
        <taxon>Agaricomycotina</taxon>
        <taxon>Agaricomycetes</taxon>
        <taxon>Agaricomycetidae</taxon>
        <taxon>Boletales</taxon>
        <taxon>Suillineae</taxon>
        <taxon>Rhizopogonaceae</taxon>
        <taxon>Rhizopogon</taxon>
    </lineage>
</organism>
<protein>
    <submittedName>
        <fullName evidence="1">Uncharacterized protein</fullName>
    </submittedName>
</protein>
<dbReference type="OrthoDB" id="3038119at2759"/>
<sequence length="55" mass="6413">MPSFAARKELQERYNIDRRHIYDYFHSRGLRVIKEDKNGNAIVLNDLAPAPSVRA</sequence>
<dbReference type="InParanoid" id="A0A1B7NCV0"/>
<gene>
    <name evidence="1" type="ORF">K503DRAFT_682857</name>
</gene>